<dbReference type="AlphaFoldDB" id="A0AAJ4Z8Y4"/>
<organism evidence="6 8">
    <name type="scientific">Pandoraea pulmonicola</name>
    <dbReference type="NCBI Taxonomy" id="93221"/>
    <lineage>
        <taxon>Bacteria</taxon>
        <taxon>Pseudomonadati</taxon>
        <taxon>Pseudomonadota</taxon>
        <taxon>Betaproteobacteria</taxon>
        <taxon>Burkholderiales</taxon>
        <taxon>Burkholderiaceae</taxon>
        <taxon>Pandoraea</taxon>
    </lineage>
</organism>
<protein>
    <recommendedName>
        <fullName evidence="1">Cell division protein ZipA</fullName>
    </recommendedName>
</protein>
<keyword evidence="2" id="KW-1003">Cell membrane</keyword>
<feature type="region of interest" description="Disordered" evidence="3">
    <location>
        <begin position="198"/>
        <end position="225"/>
    </location>
</feature>
<keyword evidence="1" id="KW-0131">Cell cycle</keyword>
<name>A0AAJ4Z8Y4_PANPU</name>
<evidence type="ECO:0000256" key="3">
    <source>
        <dbReference type="SAM" id="MobiDB-lite"/>
    </source>
</evidence>
<keyword evidence="2" id="KW-0472">Membrane</keyword>
<proteinExistence type="inferred from homology"/>
<reference evidence="7" key="1">
    <citation type="submission" date="2014-12" db="EMBL/GenBank/DDBJ databases">
        <title>Complete Genome Sequencing of Pandoraea pulmonicola DSM 16583.</title>
        <authorList>
            <person name="Chan K.-G."/>
        </authorList>
    </citation>
    <scope>NUCLEOTIDE SEQUENCE [LARGE SCALE GENOMIC DNA]</scope>
    <source>
        <strain evidence="7">DSM 16583</strain>
    </source>
</reference>
<evidence type="ECO:0000313" key="5">
    <source>
        <dbReference type="EMBL" id="AJC22164.1"/>
    </source>
</evidence>
<dbReference type="InterPro" id="IPR007449">
    <property type="entry name" value="ZipA_FtsZ-bd_C"/>
</dbReference>
<evidence type="ECO:0000313" key="8">
    <source>
        <dbReference type="Proteomes" id="UP000254589"/>
    </source>
</evidence>
<comment type="function">
    <text evidence="1">Essential cell division protein that stabilizes the FtsZ protofilaments by cross-linking them and that serves as a cytoplasmic membrane anchor for the Z ring. Also required for the recruitment to the septal ring of downstream cell division proteins.</text>
</comment>
<dbReference type="KEGG" id="ppul:RO07_19780"/>
<feature type="region of interest" description="Disordered" evidence="3">
    <location>
        <begin position="43"/>
        <end position="98"/>
    </location>
</feature>
<evidence type="ECO:0000256" key="1">
    <source>
        <dbReference type="RuleBase" id="RU003612"/>
    </source>
</evidence>
<dbReference type="SUPFAM" id="SSF64383">
    <property type="entry name" value="Cell-division protein ZipA, C-terminal domain"/>
    <property type="match status" value="1"/>
</dbReference>
<dbReference type="Pfam" id="PF04354">
    <property type="entry name" value="ZipA_C"/>
    <property type="match status" value="1"/>
</dbReference>
<dbReference type="RefSeq" id="WP_039410812.1">
    <property type="nucleotide sequence ID" value="NZ_CP010310.2"/>
</dbReference>
<evidence type="ECO:0000256" key="2">
    <source>
        <dbReference type="RuleBase" id="RU003613"/>
    </source>
</evidence>
<dbReference type="InterPro" id="IPR036765">
    <property type="entry name" value="ZipA_FtsZ-bd_C_sf"/>
</dbReference>
<keyword evidence="2" id="KW-0812">Transmembrane</keyword>
<dbReference type="Proteomes" id="UP000035086">
    <property type="component" value="Chromosome"/>
</dbReference>
<feature type="compositionally biased region" description="Low complexity" evidence="3">
    <location>
        <begin position="124"/>
        <end position="145"/>
    </location>
</feature>
<reference evidence="5" key="2">
    <citation type="submission" date="2016-11" db="EMBL/GenBank/DDBJ databases">
        <title>Complete Genome Sequencing of Pandoraea pulmonicola DSM 16583.</title>
        <authorList>
            <person name="Chan K.-G."/>
        </authorList>
    </citation>
    <scope>NUCLEOTIDE SEQUENCE</scope>
    <source>
        <strain evidence="5">DSM 16583</strain>
    </source>
</reference>
<feature type="compositionally biased region" description="Low complexity" evidence="3">
    <location>
        <begin position="198"/>
        <end position="222"/>
    </location>
</feature>
<sequence length="497" mass="52296">MNELQLSLIAAGVVVLLGVVAYNAWQGSKARARIPRRMPVDGAGIDATAGAPDADDDRPFIEPTLSPPRVPAQSGERREPTLGAVDPKGPQGQATPAGTSVQDAFAINEDAWDAPPAARKRAAQEAAAAAAHGGATEAEATPATGTGSGAERDAEQAHATDVAGTVVRVDAELAVDASAAAAVAAAAGAPSVESANASEPTAAAAAPATPAAPAPTARAATPAGPPAIIDERIDCIVELPLSNVIAAERLMPLTMRMRRAGSKPVNIEGRLDEQSPWEPIRTGGRYHQLRMAVQLANRAGALNEVEFSEFSNLVQTLADAVDALPELPDMMETVSRGRELDSFAAQCDAQLSVNVLSDGAPWSANYVQAVATQDGLLLSRDGMRFVKLDARQNPVFMLQFGDTNFLRDDLTYKGGDLITMLLDVPVADEDLLPFRLMCDYARSIGQRIGGRVVDDQRRPLSDAALQNVDKQLLKLYERLEARGLPAGSPVTRRLFSQ</sequence>
<feature type="region of interest" description="Disordered" evidence="3">
    <location>
        <begin position="116"/>
        <end position="161"/>
    </location>
</feature>
<evidence type="ECO:0000259" key="4">
    <source>
        <dbReference type="SMART" id="SM00771"/>
    </source>
</evidence>
<dbReference type="SMART" id="SM00771">
    <property type="entry name" value="ZipA_C"/>
    <property type="match status" value="1"/>
</dbReference>
<evidence type="ECO:0000313" key="6">
    <source>
        <dbReference type="EMBL" id="SUA88801.1"/>
    </source>
</evidence>
<accession>A0AAJ4Z8Y4</accession>
<gene>
    <name evidence="6" type="ORF">NCTC13159_00251</name>
    <name evidence="5" type="ORF">RO07_19780</name>
</gene>
<dbReference type="EMBL" id="CP010310">
    <property type="protein sequence ID" value="AJC22164.1"/>
    <property type="molecule type" value="Genomic_DNA"/>
</dbReference>
<keyword evidence="7" id="KW-1185">Reference proteome</keyword>
<dbReference type="Proteomes" id="UP000254589">
    <property type="component" value="Unassembled WGS sequence"/>
</dbReference>
<comment type="subcellular location">
    <subcellularLocation>
        <location evidence="2">Cell inner membrane</location>
        <topology evidence="2">Single-pass type I membrane protein</topology>
    </subcellularLocation>
</comment>
<dbReference type="EMBL" id="UGSJ01000001">
    <property type="protein sequence ID" value="SUA88801.1"/>
    <property type="molecule type" value="Genomic_DNA"/>
</dbReference>
<reference evidence="6 8" key="3">
    <citation type="submission" date="2018-06" db="EMBL/GenBank/DDBJ databases">
        <authorList>
            <consortium name="Pathogen Informatics"/>
            <person name="Doyle S."/>
        </authorList>
    </citation>
    <scope>NUCLEOTIDE SEQUENCE [LARGE SCALE GENOMIC DNA]</scope>
    <source>
        <strain evidence="6 8">NCTC13159</strain>
    </source>
</reference>
<dbReference type="GO" id="GO:0090529">
    <property type="term" value="P:cell septum assembly"/>
    <property type="evidence" value="ECO:0007669"/>
    <property type="project" value="InterPro"/>
</dbReference>
<keyword evidence="1 6" id="KW-0132">Cell division</keyword>
<dbReference type="GO" id="GO:0005886">
    <property type="term" value="C:plasma membrane"/>
    <property type="evidence" value="ECO:0007669"/>
    <property type="project" value="UniProtKB-SubCell"/>
</dbReference>
<comment type="similarity">
    <text evidence="1">Belongs to the ZipA family.</text>
</comment>
<feature type="domain" description="ZipA C-terminal FtsZ-binding" evidence="4">
    <location>
        <begin position="347"/>
        <end position="472"/>
    </location>
</feature>
<feature type="compositionally biased region" description="Low complexity" evidence="3">
    <location>
        <begin position="43"/>
        <end position="52"/>
    </location>
</feature>
<evidence type="ECO:0000313" key="7">
    <source>
        <dbReference type="Proteomes" id="UP000035086"/>
    </source>
</evidence>
<keyword evidence="2" id="KW-0997">Cell inner membrane</keyword>
<dbReference type="Gene3D" id="3.30.1400.10">
    <property type="entry name" value="ZipA, C-terminal FtsZ-binding domain"/>
    <property type="match status" value="1"/>
</dbReference>